<protein>
    <recommendedName>
        <fullName evidence="1">Zinc-type alcohol dehydrogenase-like protein</fullName>
    </recommendedName>
</protein>
<name>A0A084SSF4_9BACT</name>
<feature type="domain" description="Enoyl reductase (ER)" evidence="2">
    <location>
        <begin position="10"/>
        <end position="329"/>
    </location>
</feature>
<gene>
    <name evidence="3" type="ORF">Q664_22320</name>
</gene>
<dbReference type="InterPro" id="IPR020843">
    <property type="entry name" value="ER"/>
</dbReference>
<proteinExistence type="inferred from homology"/>
<keyword evidence="1" id="KW-0862">Zinc</keyword>
<dbReference type="RefSeq" id="WP_043398824.1">
    <property type="nucleotide sequence ID" value="NZ_JPMI01000144.1"/>
</dbReference>
<dbReference type="GO" id="GO:0008270">
    <property type="term" value="F:zinc ion binding"/>
    <property type="evidence" value="ECO:0007669"/>
    <property type="project" value="InterPro"/>
</dbReference>
<dbReference type="PANTHER" id="PTHR11695">
    <property type="entry name" value="ALCOHOL DEHYDROGENASE RELATED"/>
    <property type="match status" value="1"/>
</dbReference>
<accession>A0A084SSF4</accession>
<dbReference type="Pfam" id="PF08240">
    <property type="entry name" value="ADH_N"/>
    <property type="match status" value="1"/>
</dbReference>
<dbReference type="PANTHER" id="PTHR11695:SF294">
    <property type="entry name" value="RETICULON-4-INTERACTING PROTEIN 1, MITOCHONDRIAL"/>
    <property type="match status" value="1"/>
</dbReference>
<comment type="similarity">
    <text evidence="1">Belongs to the zinc-containing alcohol dehydrogenase family. Quinone oxidoreductase subfamily.</text>
</comment>
<dbReference type="AlphaFoldDB" id="A0A084SSF4"/>
<dbReference type="CDD" id="cd08252">
    <property type="entry name" value="AL_MDR"/>
    <property type="match status" value="1"/>
</dbReference>
<dbReference type="NCBIfam" id="TIGR02817">
    <property type="entry name" value="adh_fam_1"/>
    <property type="match status" value="1"/>
</dbReference>
<dbReference type="SUPFAM" id="SSF50129">
    <property type="entry name" value="GroES-like"/>
    <property type="match status" value="1"/>
</dbReference>
<evidence type="ECO:0000259" key="2">
    <source>
        <dbReference type="SMART" id="SM00829"/>
    </source>
</evidence>
<comment type="caution">
    <text evidence="3">The sequence shown here is derived from an EMBL/GenBank/DDBJ whole genome shotgun (WGS) entry which is preliminary data.</text>
</comment>
<organism evidence="3 4">
    <name type="scientific">Archangium violaceum Cb vi76</name>
    <dbReference type="NCBI Taxonomy" id="1406225"/>
    <lineage>
        <taxon>Bacteria</taxon>
        <taxon>Pseudomonadati</taxon>
        <taxon>Myxococcota</taxon>
        <taxon>Myxococcia</taxon>
        <taxon>Myxococcales</taxon>
        <taxon>Cystobacterineae</taxon>
        <taxon>Archangiaceae</taxon>
        <taxon>Archangium</taxon>
    </lineage>
</organism>
<evidence type="ECO:0000256" key="1">
    <source>
        <dbReference type="RuleBase" id="RU364000"/>
    </source>
</evidence>
<evidence type="ECO:0000313" key="4">
    <source>
        <dbReference type="Proteomes" id="UP000028547"/>
    </source>
</evidence>
<dbReference type="EMBL" id="JPMI01000144">
    <property type="protein sequence ID" value="KFA91389.1"/>
    <property type="molecule type" value="Genomic_DNA"/>
</dbReference>
<dbReference type="Proteomes" id="UP000028547">
    <property type="component" value="Unassembled WGS sequence"/>
</dbReference>
<dbReference type="SMART" id="SM00829">
    <property type="entry name" value="PKS_ER"/>
    <property type="match status" value="1"/>
</dbReference>
<reference evidence="3 4" key="1">
    <citation type="submission" date="2014-07" db="EMBL/GenBank/DDBJ databases">
        <title>Draft Genome Sequence of Gephyronic Acid Producer, Cystobacter violaceus Strain Cb vi76.</title>
        <authorList>
            <person name="Stevens D.C."/>
            <person name="Young J."/>
            <person name="Carmichael R."/>
            <person name="Tan J."/>
            <person name="Taylor R.E."/>
        </authorList>
    </citation>
    <scope>NUCLEOTIDE SEQUENCE [LARGE SCALE GENOMIC DNA]</scope>
    <source>
        <strain evidence="3 4">Cb vi76</strain>
    </source>
</reference>
<dbReference type="Pfam" id="PF13602">
    <property type="entry name" value="ADH_zinc_N_2"/>
    <property type="match status" value="1"/>
</dbReference>
<dbReference type="InterPro" id="IPR011032">
    <property type="entry name" value="GroES-like_sf"/>
</dbReference>
<dbReference type="Gene3D" id="3.90.180.10">
    <property type="entry name" value="Medium-chain alcohol dehydrogenases, catalytic domain"/>
    <property type="match status" value="1"/>
</dbReference>
<keyword evidence="1" id="KW-0560">Oxidoreductase</keyword>
<dbReference type="InterPro" id="IPR013154">
    <property type="entry name" value="ADH-like_N"/>
</dbReference>
<dbReference type="Gene3D" id="3.40.50.720">
    <property type="entry name" value="NAD(P)-binding Rossmann-like Domain"/>
    <property type="match status" value="1"/>
</dbReference>
<dbReference type="SUPFAM" id="SSF51735">
    <property type="entry name" value="NAD(P)-binding Rossmann-fold domains"/>
    <property type="match status" value="1"/>
</dbReference>
<dbReference type="InterPro" id="IPR050700">
    <property type="entry name" value="YIM1/Zinc_Alcohol_DH_Fams"/>
</dbReference>
<keyword evidence="1" id="KW-0479">Metal-binding</keyword>
<sequence>MKALAYTKAHALTDFQIQDMEVPRPVLRPHDVLMEVKAFSINPVDYKVRGSRTLPNGEPVILGWDAAGVVVEVGPEAKGFKVGDEVYGAGDLTRSGSYGELYAIDSRIIARKPRSLSFTQAAALPLTALTAWEALIARPELELGRGSSALVIGGAGGVGSIAIQLLKQKTQAKVIATASRPETIEWCSRMGADATIDHRKDLEKELERIGIKEVDAIFSTTHSDTYAAVFPKILRPFGNLSLIDDPKTFDIVPFKRKAISVHWELMFTKTLFSYRLESQGEILKELAQLVDEGKIKTTANTILKGATAEHLRFAHELAEQSRGVGKIVIER</sequence>
<dbReference type="InterPro" id="IPR014182">
    <property type="entry name" value="ADH_Zn_typ-1"/>
</dbReference>
<dbReference type="InterPro" id="IPR036291">
    <property type="entry name" value="NAD(P)-bd_dom_sf"/>
</dbReference>
<evidence type="ECO:0000313" key="3">
    <source>
        <dbReference type="EMBL" id="KFA91389.1"/>
    </source>
</evidence>
<dbReference type="GO" id="GO:0016491">
    <property type="term" value="F:oxidoreductase activity"/>
    <property type="evidence" value="ECO:0007669"/>
    <property type="project" value="UniProtKB-KW"/>
</dbReference>